<dbReference type="EMBL" id="MEIS01000093">
    <property type="protein sequence ID" value="PIT56071.1"/>
    <property type="molecule type" value="Genomic_DNA"/>
</dbReference>
<sequence length="186" mass="21047">MRCYKNNFSTTLVEELALNKKDARLILNEESAELLLQTIPNSHGQHYMRLTLQSADAAEYELIDVYNRYGEDLIICRDGMEDTTLAEWPAGTRILCAPTAQSFQPSQITYVNDRLEIANRNTLVIDARNGKTQILLPIDDVDGETKEWYPVVFTHMHDGDEMLLEVRGVDSADQLPAFINATLLKG</sequence>
<dbReference type="RefSeq" id="WP_100137159.1">
    <property type="nucleotide sequence ID" value="NZ_MEIS01000093.1"/>
</dbReference>
<comment type="caution">
    <text evidence="1">The sequence shown here is derived from an EMBL/GenBank/DDBJ whole genome shotgun (WGS) entry which is preliminary data.</text>
</comment>
<protein>
    <submittedName>
        <fullName evidence="1">Uncharacterized protein</fullName>
    </submittedName>
</protein>
<name>A0A2N9XYS2_9NEIS</name>
<evidence type="ECO:0000313" key="1">
    <source>
        <dbReference type="EMBL" id="PIT56071.1"/>
    </source>
</evidence>
<gene>
    <name evidence="1" type="ORF">BHC49_04875</name>
</gene>
<organism evidence="1 2">
    <name type="scientific">Snodgrassella alvi</name>
    <dbReference type="NCBI Taxonomy" id="1196083"/>
    <lineage>
        <taxon>Bacteria</taxon>
        <taxon>Pseudomonadati</taxon>
        <taxon>Pseudomonadota</taxon>
        <taxon>Betaproteobacteria</taxon>
        <taxon>Neisseriales</taxon>
        <taxon>Neisseriaceae</taxon>
        <taxon>Snodgrassella</taxon>
    </lineage>
</organism>
<dbReference type="Proteomes" id="UP000229434">
    <property type="component" value="Unassembled WGS sequence"/>
</dbReference>
<accession>A0A2N9XYS2</accession>
<dbReference type="AlphaFoldDB" id="A0A2N9XYS2"/>
<proteinExistence type="predicted"/>
<evidence type="ECO:0000313" key="2">
    <source>
        <dbReference type="Proteomes" id="UP000229434"/>
    </source>
</evidence>
<reference evidence="1 2" key="1">
    <citation type="journal article" date="2017" name="MBio">
        <title>Type VI secretion-mediated competition in the bee gut microbiome.</title>
        <authorList>
            <person name="Steele M.I."/>
            <person name="Kwong W.K."/>
            <person name="Powell J.E."/>
            <person name="Whiteley M."/>
            <person name="Moran N.A."/>
        </authorList>
    </citation>
    <scope>NUCLEOTIDE SEQUENCE [LARGE SCALE GENOMIC DNA]</scope>
    <source>
        <strain evidence="1 2">Nev3CBA3</strain>
    </source>
</reference>